<keyword evidence="7" id="KW-1185">Reference proteome</keyword>
<dbReference type="SUPFAM" id="SSF46785">
    <property type="entry name" value="Winged helix' DNA-binding domain"/>
    <property type="match status" value="1"/>
</dbReference>
<comment type="similarity">
    <text evidence="1">Belongs to the LysR transcriptional regulatory family.</text>
</comment>
<dbReference type="InterPro" id="IPR036390">
    <property type="entry name" value="WH_DNA-bd_sf"/>
</dbReference>
<dbReference type="GO" id="GO:0000976">
    <property type="term" value="F:transcription cis-regulatory region binding"/>
    <property type="evidence" value="ECO:0007669"/>
    <property type="project" value="TreeGrafter"/>
</dbReference>
<dbReference type="AlphaFoldDB" id="A0A250KW04"/>
<dbReference type="SUPFAM" id="SSF53850">
    <property type="entry name" value="Periplasmic binding protein-like II"/>
    <property type="match status" value="1"/>
</dbReference>
<dbReference type="PANTHER" id="PTHR30126">
    <property type="entry name" value="HTH-TYPE TRANSCRIPTIONAL REGULATOR"/>
    <property type="match status" value="1"/>
</dbReference>
<evidence type="ECO:0000256" key="4">
    <source>
        <dbReference type="ARBA" id="ARBA00023163"/>
    </source>
</evidence>
<dbReference type="Pfam" id="PF03466">
    <property type="entry name" value="LysR_substrate"/>
    <property type="match status" value="1"/>
</dbReference>
<dbReference type="InterPro" id="IPR005119">
    <property type="entry name" value="LysR_subst-bd"/>
</dbReference>
<keyword evidence="3" id="KW-0238">DNA-binding</keyword>
<sequence length="303" mass="32501">MRLTLDALAVLDAIDRKGSFAGAAGQLHRVPSAITYTVQKLEQDLDVKLFDRSGSRATLTAAGRSLLEEGRHLLHAAEELEFLVKRVATGWETGLSIAVDGLIPFALIYPALEQFYKEVHGTQIRLLKEVYGGTWDALVSGRADLAVGAPGEGPPGGGYAAKMIGVVEFVFAVAPGHPLACLPEPLTEVDLLHHRAVSAADSSRTLPPRTMGLLRGQDVLTVPDLCTKLEAQRLGFGVGYLPKHLVQDDLAAGRLVAKAVAEPKPAVQLFLAWRTGHKGKALRWLVKRLQDAWVGSSTANEDG</sequence>
<dbReference type="Gene3D" id="1.10.10.10">
    <property type="entry name" value="Winged helix-like DNA-binding domain superfamily/Winged helix DNA-binding domain"/>
    <property type="match status" value="1"/>
</dbReference>
<dbReference type="InterPro" id="IPR036388">
    <property type="entry name" value="WH-like_DNA-bd_sf"/>
</dbReference>
<dbReference type="GO" id="GO:0003700">
    <property type="term" value="F:DNA-binding transcription factor activity"/>
    <property type="evidence" value="ECO:0007669"/>
    <property type="project" value="InterPro"/>
</dbReference>
<name>A0A250KW04_9GAMM</name>
<dbReference type="PANTHER" id="PTHR30126:SF4">
    <property type="entry name" value="LYSR FAMILY TRANSCRIPTIONAL REGULATOR"/>
    <property type="match status" value="1"/>
</dbReference>
<dbReference type="Pfam" id="PF00126">
    <property type="entry name" value="HTH_1"/>
    <property type="match status" value="1"/>
</dbReference>
<dbReference type="Gene3D" id="3.40.190.290">
    <property type="match status" value="1"/>
</dbReference>
<keyword evidence="2" id="KW-0805">Transcription regulation</keyword>
<accession>A0A250KW04</accession>
<dbReference type="RefSeq" id="WP_197716541.1">
    <property type="nucleotide sequence ID" value="NZ_AP017928.1"/>
</dbReference>
<dbReference type="PROSITE" id="PS50931">
    <property type="entry name" value="HTH_LYSR"/>
    <property type="match status" value="1"/>
</dbReference>
<evidence type="ECO:0000256" key="2">
    <source>
        <dbReference type="ARBA" id="ARBA00023015"/>
    </source>
</evidence>
<evidence type="ECO:0000313" key="7">
    <source>
        <dbReference type="Proteomes" id="UP000266313"/>
    </source>
</evidence>
<organism evidence="6 7">
    <name type="scientific">Methylocaldum marinum</name>
    <dbReference type="NCBI Taxonomy" id="1432792"/>
    <lineage>
        <taxon>Bacteria</taxon>
        <taxon>Pseudomonadati</taxon>
        <taxon>Pseudomonadota</taxon>
        <taxon>Gammaproteobacteria</taxon>
        <taxon>Methylococcales</taxon>
        <taxon>Methylococcaceae</taxon>
        <taxon>Methylocaldum</taxon>
    </lineage>
</organism>
<evidence type="ECO:0000313" key="6">
    <source>
        <dbReference type="EMBL" id="BBA35161.1"/>
    </source>
</evidence>
<evidence type="ECO:0000256" key="1">
    <source>
        <dbReference type="ARBA" id="ARBA00009437"/>
    </source>
</evidence>
<gene>
    <name evidence="6" type="ORF">sS8_3218</name>
</gene>
<dbReference type="Proteomes" id="UP000266313">
    <property type="component" value="Chromosome"/>
</dbReference>
<protein>
    <submittedName>
        <fullName evidence="6">LysR family transcriptional regulator</fullName>
    </submittedName>
</protein>
<evidence type="ECO:0000259" key="5">
    <source>
        <dbReference type="PROSITE" id="PS50931"/>
    </source>
</evidence>
<dbReference type="InterPro" id="IPR000847">
    <property type="entry name" value="LysR_HTH_N"/>
</dbReference>
<feature type="domain" description="HTH lysR-type" evidence="5">
    <location>
        <begin position="3"/>
        <end position="60"/>
    </location>
</feature>
<proteinExistence type="inferred from homology"/>
<keyword evidence="4" id="KW-0804">Transcription</keyword>
<dbReference type="EMBL" id="AP017928">
    <property type="protein sequence ID" value="BBA35161.1"/>
    <property type="molecule type" value="Genomic_DNA"/>
</dbReference>
<dbReference type="KEGG" id="mmai:sS8_3218"/>
<reference evidence="6 7" key="1">
    <citation type="submission" date="2016-12" db="EMBL/GenBank/DDBJ databases">
        <title>Genome sequencing of Methylocaldum marinum.</title>
        <authorList>
            <person name="Takeuchi M."/>
            <person name="Kamagata Y."/>
            <person name="Hiraoka S."/>
            <person name="Oshima K."/>
            <person name="Hattori M."/>
            <person name="Iwasaki W."/>
        </authorList>
    </citation>
    <scope>NUCLEOTIDE SEQUENCE [LARGE SCALE GENOMIC DNA]</scope>
    <source>
        <strain evidence="6 7">S8</strain>
    </source>
</reference>
<evidence type="ECO:0000256" key="3">
    <source>
        <dbReference type="ARBA" id="ARBA00023125"/>
    </source>
</evidence>